<dbReference type="Proteomes" id="UP000067625">
    <property type="component" value="Chromosome"/>
</dbReference>
<evidence type="ECO:0000313" key="1">
    <source>
        <dbReference type="EMBL" id="ALC83867.1"/>
    </source>
</evidence>
<dbReference type="OrthoDB" id="2354098at2"/>
<dbReference type="EMBL" id="CP012600">
    <property type="protein sequence ID" value="ALC83867.1"/>
    <property type="molecule type" value="Genomic_DNA"/>
</dbReference>
<dbReference type="Pfam" id="PF14044">
    <property type="entry name" value="NETI"/>
    <property type="match status" value="1"/>
</dbReference>
<protein>
    <recommendedName>
        <fullName evidence="3">NETI motif-containing protein</fullName>
    </recommendedName>
</protein>
<reference evidence="1 2" key="2">
    <citation type="journal article" date="2016" name="Int. J. Syst. Evol. Microbiol.">
        <title>Bacillus gobiensis sp. nov., isolated from a soil sample.</title>
        <authorList>
            <person name="Liu B."/>
            <person name="Liu G.H."/>
            <person name="Cetin S."/>
            <person name="Schumann P."/>
            <person name="Pan Z.Z."/>
            <person name="Chen Q.Q."/>
        </authorList>
    </citation>
    <scope>NUCLEOTIDE SEQUENCE [LARGE SCALE GENOMIC DNA]</scope>
    <source>
        <strain evidence="1 2">FJAT-4402</strain>
    </source>
</reference>
<dbReference type="STRING" id="1441095.AM592_21915"/>
<evidence type="ECO:0000313" key="2">
    <source>
        <dbReference type="Proteomes" id="UP000067625"/>
    </source>
</evidence>
<dbReference type="PATRIC" id="fig|1441095.3.peg.4836"/>
<proteinExistence type="predicted"/>
<dbReference type="RefSeq" id="WP_053605741.1">
    <property type="nucleotide sequence ID" value="NZ_CP012600.1"/>
</dbReference>
<gene>
    <name evidence="1" type="ORF">AM592_21915</name>
</gene>
<keyword evidence="2" id="KW-1185">Reference proteome</keyword>
<sequence>MSKPKKKRFEVNEGQTIEQVLDQMKKEGYLPVRKMEEPIFKEQTENGAIQIVPHGKKTIFEGKLS</sequence>
<organism evidence="1 2">
    <name type="scientific">Bacillus gobiensis</name>
    <dbReference type="NCBI Taxonomy" id="1441095"/>
    <lineage>
        <taxon>Bacteria</taxon>
        <taxon>Bacillati</taxon>
        <taxon>Bacillota</taxon>
        <taxon>Bacilli</taxon>
        <taxon>Bacillales</taxon>
        <taxon>Bacillaceae</taxon>
        <taxon>Bacillus</taxon>
    </lineage>
</organism>
<reference evidence="2" key="1">
    <citation type="submission" date="2015-08" db="EMBL/GenBank/DDBJ databases">
        <title>Genome sequencing project for genomic taxonomy and phylogenomics of Bacillus-like bacteria.</title>
        <authorList>
            <person name="Liu B."/>
            <person name="Wang J."/>
            <person name="Zhu Y."/>
            <person name="Liu G."/>
            <person name="Chen Q."/>
            <person name="Chen Z."/>
            <person name="Lan J."/>
            <person name="Che J."/>
            <person name="Ge C."/>
            <person name="Shi H."/>
            <person name="Pan Z."/>
            <person name="Liu X."/>
        </authorList>
    </citation>
    <scope>NUCLEOTIDE SEQUENCE [LARGE SCALE GENOMIC DNA]</scope>
    <source>
        <strain evidence="2">FJAT-4402</strain>
    </source>
</reference>
<evidence type="ECO:0008006" key="3">
    <source>
        <dbReference type="Google" id="ProtNLM"/>
    </source>
</evidence>
<accession>A0A0M4FN03</accession>
<name>A0A0M4FN03_9BACI</name>
<dbReference type="InterPro" id="IPR025930">
    <property type="entry name" value="NETI"/>
</dbReference>
<dbReference type="AlphaFoldDB" id="A0A0M4FN03"/>